<keyword evidence="2" id="KW-0472">Membrane</keyword>
<feature type="compositionally biased region" description="Polar residues" evidence="1">
    <location>
        <begin position="433"/>
        <end position="442"/>
    </location>
</feature>
<evidence type="ECO:0000256" key="2">
    <source>
        <dbReference type="SAM" id="Phobius"/>
    </source>
</evidence>
<keyword evidence="2" id="KW-0812">Transmembrane</keyword>
<evidence type="ECO:0000313" key="4">
    <source>
        <dbReference type="Proteomes" id="UP000541558"/>
    </source>
</evidence>
<evidence type="ECO:0000313" key="3">
    <source>
        <dbReference type="EMBL" id="KAF5334299.1"/>
    </source>
</evidence>
<dbReference type="Proteomes" id="UP000541558">
    <property type="component" value="Unassembled WGS sequence"/>
</dbReference>
<accession>A0A8H5C3Y1</accession>
<organism evidence="3 4">
    <name type="scientific">Ephemerocybe angulata</name>
    <dbReference type="NCBI Taxonomy" id="980116"/>
    <lineage>
        <taxon>Eukaryota</taxon>
        <taxon>Fungi</taxon>
        <taxon>Dikarya</taxon>
        <taxon>Basidiomycota</taxon>
        <taxon>Agaricomycotina</taxon>
        <taxon>Agaricomycetes</taxon>
        <taxon>Agaricomycetidae</taxon>
        <taxon>Agaricales</taxon>
        <taxon>Agaricineae</taxon>
        <taxon>Psathyrellaceae</taxon>
        <taxon>Ephemerocybe</taxon>
    </lineage>
</organism>
<evidence type="ECO:0008006" key="5">
    <source>
        <dbReference type="Google" id="ProtNLM"/>
    </source>
</evidence>
<feature type="region of interest" description="Disordered" evidence="1">
    <location>
        <begin position="388"/>
        <end position="407"/>
    </location>
</feature>
<dbReference type="Gene3D" id="2.60.120.260">
    <property type="entry name" value="Galactose-binding domain-like"/>
    <property type="match status" value="2"/>
</dbReference>
<feature type="region of interest" description="Disordered" evidence="1">
    <location>
        <begin position="421"/>
        <end position="507"/>
    </location>
</feature>
<protein>
    <recommendedName>
        <fullName evidence="5">Transmembrane protein</fullName>
    </recommendedName>
</protein>
<proteinExistence type="predicted"/>
<reference evidence="3 4" key="1">
    <citation type="journal article" date="2020" name="ISME J.">
        <title>Uncovering the hidden diversity of litter-decomposition mechanisms in mushroom-forming fungi.</title>
        <authorList>
            <person name="Floudas D."/>
            <person name="Bentzer J."/>
            <person name="Ahren D."/>
            <person name="Johansson T."/>
            <person name="Persson P."/>
            <person name="Tunlid A."/>
        </authorList>
    </citation>
    <scope>NUCLEOTIDE SEQUENCE [LARGE SCALE GENOMIC DNA]</scope>
    <source>
        <strain evidence="3 4">CBS 175.51</strain>
    </source>
</reference>
<dbReference type="EMBL" id="JAACJK010000072">
    <property type="protein sequence ID" value="KAF5334299.1"/>
    <property type="molecule type" value="Genomic_DNA"/>
</dbReference>
<keyword evidence="4" id="KW-1185">Reference proteome</keyword>
<dbReference type="AlphaFoldDB" id="A0A8H5C3Y1"/>
<sequence>MPSYVVTVEDTAPFLTYAGSWRAGSSAEDISADKYSESSFTLTETQGSSISFTYYGTEAAVYGSKRGNHGNYQVTVDGASTPAASGVSTTDVFNATLFSGAVPKGIHTVTLTNSENKFLDVDTVSWMGSVGGDREQLIVNTRQDSHPDFQYTPSDAWTTSPYSVGAYSAASGHGTSTKGASMAFTFKLKGHLVLGFAPLSHHTLPHRLTGKSPGDAIALYGPAGPLGPSYSVQVAARPATTYSAQKTQFRARQLLYYAGGLGSGSHTLTMKLESQSSPQQMLAFDYAEIYTAPSLGGSWEGAPANLSTGLLAGLAIAAGLAFLGLLAVAILYIMYRKGRFHFGQVQPPSSNDKTIFDPGVPTTKGLTIRTAPYNNAFSMHGHNDSYDAIPSTTKHGHAQGYSMSSSFQYPPRAPTNVTVAEYPSAVPPPLPSGASTRYSPSEESGLATGAATAGSFRVVNGQTGSGASESSAGLEPRRNNSTKKGGLVVLRQSLDPAPPAYNPDHDS</sequence>
<keyword evidence="2" id="KW-1133">Transmembrane helix</keyword>
<name>A0A8H5C3Y1_9AGAR</name>
<dbReference type="OrthoDB" id="2564234at2759"/>
<evidence type="ECO:0000256" key="1">
    <source>
        <dbReference type="SAM" id="MobiDB-lite"/>
    </source>
</evidence>
<feature type="transmembrane region" description="Helical" evidence="2">
    <location>
        <begin position="310"/>
        <end position="335"/>
    </location>
</feature>
<comment type="caution">
    <text evidence="3">The sequence shown here is derived from an EMBL/GenBank/DDBJ whole genome shotgun (WGS) entry which is preliminary data.</text>
</comment>
<gene>
    <name evidence="3" type="ORF">D9611_014153</name>
</gene>